<reference evidence="1 2" key="1">
    <citation type="submission" date="2015-04" db="EMBL/GenBank/DDBJ databases">
        <title>Whole genome shotgun sequence of Flavihumibacter petaseus NBRC 106054.</title>
        <authorList>
            <person name="Miyazawa S."/>
            <person name="Hosoyama A."/>
            <person name="Hashimoto M."/>
            <person name="Noguchi M."/>
            <person name="Tsuchikane K."/>
            <person name="Ohji S."/>
            <person name="Yamazoe A."/>
            <person name="Ichikawa N."/>
            <person name="Kimura A."/>
            <person name="Fujita N."/>
        </authorList>
    </citation>
    <scope>NUCLEOTIDE SEQUENCE [LARGE SCALE GENOMIC DNA]</scope>
    <source>
        <strain evidence="1 2">NBRC 106054</strain>
    </source>
</reference>
<gene>
    <name evidence="1" type="ORF">FPE01S_04_03980</name>
</gene>
<proteinExistence type="predicted"/>
<accession>A0A0E9N731</accession>
<evidence type="ECO:0000313" key="1">
    <source>
        <dbReference type="EMBL" id="GAO45155.1"/>
    </source>
</evidence>
<dbReference type="STRING" id="1220578.FPE01S_04_03980"/>
<organism evidence="1 2">
    <name type="scientific">Flavihumibacter petaseus NBRC 106054</name>
    <dbReference type="NCBI Taxonomy" id="1220578"/>
    <lineage>
        <taxon>Bacteria</taxon>
        <taxon>Pseudomonadati</taxon>
        <taxon>Bacteroidota</taxon>
        <taxon>Chitinophagia</taxon>
        <taxon>Chitinophagales</taxon>
        <taxon>Chitinophagaceae</taxon>
        <taxon>Flavihumibacter</taxon>
    </lineage>
</organism>
<comment type="caution">
    <text evidence="1">The sequence shown here is derived from an EMBL/GenBank/DDBJ whole genome shotgun (WGS) entry which is preliminary data.</text>
</comment>
<dbReference type="EMBL" id="BBWV01000004">
    <property type="protein sequence ID" value="GAO45155.1"/>
    <property type="molecule type" value="Genomic_DNA"/>
</dbReference>
<protein>
    <recommendedName>
        <fullName evidence="3">Peptidase C39-like domain-containing protein</fullName>
    </recommendedName>
</protein>
<dbReference type="AlphaFoldDB" id="A0A0E9N731"/>
<sequence length="277" mass="32892">MLDHRWDDYIAEKRDQAMKAFLQTDTLTASDQWPNVKPTLFFANVRNNILYPSRINQGASTNFCGYAAMTHLLLKYHPEIYLQEILSLYRRGNAKLEKRNLDPSEKVKMAAGTLKNKGELDILHADQLWFLTLADQFRGYMNFFDQSYKRGDENKLWASTNYGKFNRMLRHFTEDEIKAVGSDFIRPFKNDYYTYLSEQLRIGVVILYVNSKFLYPHKFFFLRLRAPTHFIVLYDIYRSGDRMEMQYWDYGLRTQQTISRKNLRKLIFGVTTITSPK</sequence>
<evidence type="ECO:0000313" key="2">
    <source>
        <dbReference type="Proteomes" id="UP000033121"/>
    </source>
</evidence>
<name>A0A0E9N731_9BACT</name>
<evidence type="ECO:0008006" key="3">
    <source>
        <dbReference type="Google" id="ProtNLM"/>
    </source>
</evidence>
<keyword evidence="2" id="KW-1185">Reference proteome</keyword>
<dbReference type="Proteomes" id="UP000033121">
    <property type="component" value="Unassembled WGS sequence"/>
</dbReference>